<dbReference type="RefSeq" id="WP_062499041.1">
    <property type="nucleotide sequence ID" value="NZ_MXAN01000081.1"/>
</dbReference>
<dbReference type="PANTHER" id="PTHR43318">
    <property type="entry name" value="UDP-N-ACETYLGLUCOSAMINE 4,6-DEHYDRATASE"/>
    <property type="match status" value="1"/>
</dbReference>
<evidence type="ECO:0000313" key="4">
    <source>
        <dbReference type="Proteomes" id="UP000191025"/>
    </source>
</evidence>
<evidence type="ECO:0000259" key="2">
    <source>
        <dbReference type="Pfam" id="PF02719"/>
    </source>
</evidence>
<evidence type="ECO:0000256" key="1">
    <source>
        <dbReference type="ARBA" id="ARBA00007430"/>
    </source>
</evidence>
<comment type="caution">
    <text evidence="3">The sequence shown here is derived from an EMBL/GenBank/DDBJ whole genome shotgun (WGS) entry which is preliminary data.</text>
</comment>
<proteinExistence type="inferred from homology"/>
<evidence type="ECO:0000313" key="3">
    <source>
        <dbReference type="EMBL" id="OPH34650.1"/>
    </source>
</evidence>
<dbReference type="Pfam" id="PF02719">
    <property type="entry name" value="Polysacc_synt_2"/>
    <property type="match status" value="1"/>
</dbReference>
<dbReference type="SUPFAM" id="SSF51735">
    <property type="entry name" value="NAD(P)-binding Rossmann-fold domains"/>
    <property type="match status" value="1"/>
</dbReference>
<accession>A0A1V4GQC6</accession>
<dbReference type="Proteomes" id="UP000191025">
    <property type="component" value="Unassembled WGS sequence"/>
</dbReference>
<organism evidence="3 4">
    <name type="scientific">Moraxella lacunata</name>
    <dbReference type="NCBI Taxonomy" id="477"/>
    <lineage>
        <taxon>Bacteria</taxon>
        <taxon>Pseudomonadati</taxon>
        <taxon>Pseudomonadota</taxon>
        <taxon>Gammaproteobacteria</taxon>
        <taxon>Moraxellales</taxon>
        <taxon>Moraxellaceae</taxon>
        <taxon>Moraxella</taxon>
    </lineage>
</organism>
<sequence>MNNFVKWAEFKANTLIYGAGVGGQELLQHLRNKGEYLVVGFIDDDPSLHGQEVMGVMVHHPECIGELLQTHQASMIIVAIPSLPEARKYEIYGLLDRFEVQILTLPNLTDILLGRASTAQTSLISPEYLLDRPSVKPMGDLLSKNITGKTVLVTGGGGSIGSELARQIVQLNPKHLIILEVSEYALYNIESELLVLSDVPVTAMIGSVLDETKLQQIFSQYQVDTVYHAAAYKHVPMVEKNPFVGVINNFIGTLNCVKLAVANSVHTFVLISTDKAVRPTNVMGCSKRLSELICQAMATAQSKTTISMVRFGNVLGSSGSVIPLFTKQIQEGGPITVTHPDITRYFMTIPEASQLVIQAGAMAAGGDVFLLDMGNPVKIRDLALRMIKLSGLQPKSDKNPLGIEIVYTGLRPGEKLYEELLIAGDNLEQTQHPRIIKAHERQFSLEELDNLKQGIMSAYANNDVAWLIEQLVYFVEGYKKSDLAKSY</sequence>
<dbReference type="InterPro" id="IPR029063">
    <property type="entry name" value="SAM-dependent_MTases_sf"/>
</dbReference>
<name>A0A1V4GQC6_MORLA</name>
<reference evidence="4" key="1">
    <citation type="submission" date="2017-03" db="EMBL/GenBank/DDBJ databases">
        <title>Draft genome sequence of Moraxella equi CCUG 4950T type strain.</title>
        <authorList>
            <person name="Salva-Serra F."/>
            <person name="Engstrom-Jakobsson H."/>
            <person name="Thorell K."/>
            <person name="Jaen-Luchoro D."/>
            <person name="Gonzales-Siles L."/>
            <person name="Karlsson R."/>
            <person name="Yazdan S."/>
            <person name="Boulund F."/>
            <person name="Johnning A."/>
            <person name="Engstrand L."/>
            <person name="Kristiansson E."/>
            <person name="Moore E."/>
        </authorList>
    </citation>
    <scope>NUCLEOTIDE SEQUENCE [LARGE SCALE GENOMIC DNA]</scope>
    <source>
        <strain evidence="4">CCUG 4441</strain>
    </source>
</reference>
<dbReference type="EMBL" id="MXAN01000081">
    <property type="protein sequence ID" value="OPH34650.1"/>
    <property type="molecule type" value="Genomic_DNA"/>
</dbReference>
<dbReference type="Gene3D" id="3.40.50.720">
    <property type="entry name" value="NAD(P)-binding Rossmann-like Domain"/>
    <property type="match status" value="2"/>
</dbReference>
<dbReference type="SUPFAM" id="SSF53335">
    <property type="entry name" value="S-adenosyl-L-methionine-dependent methyltransferases"/>
    <property type="match status" value="1"/>
</dbReference>
<dbReference type="InterPro" id="IPR036291">
    <property type="entry name" value="NAD(P)-bd_dom_sf"/>
</dbReference>
<gene>
    <name evidence="3" type="ORF">B5J94_10735</name>
</gene>
<protein>
    <submittedName>
        <fullName evidence="3">Polysaccharide biosynthesis protein</fullName>
    </submittedName>
</protein>
<feature type="domain" description="Polysaccharide biosynthesis protein CapD-like" evidence="2">
    <location>
        <begin position="151"/>
        <end position="439"/>
    </location>
</feature>
<dbReference type="InterPro" id="IPR051203">
    <property type="entry name" value="Polysaccharide_Synthase-Rel"/>
</dbReference>
<comment type="similarity">
    <text evidence="1">Belongs to the polysaccharide synthase family.</text>
</comment>
<dbReference type="CDD" id="cd05237">
    <property type="entry name" value="UDP_invert_4-6DH_SDR_e"/>
    <property type="match status" value="1"/>
</dbReference>
<dbReference type="PANTHER" id="PTHR43318:SF1">
    <property type="entry name" value="POLYSACCHARIDE BIOSYNTHESIS PROTEIN EPSC-RELATED"/>
    <property type="match status" value="1"/>
</dbReference>
<dbReference type="InterPro" id="IPR003869">
    <property type="entry name" value="Polysac_CapD-like"/>
</dbReference>
<dbReference type="AlphaFoldDB" id="A0A1V4GQC6"/>